<feature type="domain" description="Timeless C-terminal" evidence="8">
    <location>
        <begin position="1033"/>
        <end position="1112"/>
    </location>
</feature>
<organism evidence="9">
    <name type="scientific">Anopheles atroparvus</name>
    <name type="common">European mosquito</name>
    <dbReference type="NCBI Taxonomy" id="41427"/>
    <lineage>
        <taxon>Eukaryota</taxon>
        <taxon>Metazoa</taxon>
        <taxon>Ecdysozoa</taxon>
        <taxon>Arthropoda</taxon>
        <taxon>Hexapoda</taxon>
        <taxon>Insecta</taxon>
        <taxon>Pterygota</taxon>
        <taxon>Neoptera</taxon>
        <taxon>Endopterygota</taxon>
        <taxon>Diptera</taxon>
        <taxon>Nematocera</taxon>
        <taxon>Culicoidea</taxon>
        <taxon>Culicidae</taxon>
        <taxon>Anophelinae</taxon>
        <taxon>Anopheles</taxon>
    </lineage>
</organism>
<dbReference type="Pfam" id="PF26019">
    <property type="entry name" value="HTH_TIMELESS"/>
    <property type="match status" value="1"/>
</dbReference>
<evidence type="ECO:0000256" key="1">
    <source>
        <dbReference type="ARBA" id="ARBA00004123"/>
    </source>
</evidence>
<dbReference type="GO" id="GO:0006281">
    <property type="term" value="P:DNA repair"/>
    <property type="evidence" value="ECO:0007669"/>
    <property type="project" value="TreeGrafter"/>
</dbReference>
<dbReference type="GO" id="GO:0031298">
    <property type="term" value="C:replication fork protection complex"/>
    <property type="evidence" value="ECO:0007669"/>
    <property type="project" value="TreeGrafter"/>
</dbReference>
<dbReference type="GO" id="GO:0009649">
    <property type="term" value="P:entrainment of circadian clock"/>
    <property type="evidence" value="ECO:0007669"/>
    <property type="project" value="TreeGrafter"/>
</dbReference>
<name>A0A182IVX4_ANOAO</name>
<dbReference type="STRING" id="41427.A0A182IVX4"/>
<feature type="domain" description="Timeless N-terminal" evidence="7">
    <location>
        <begin position="22"/>
        <end position="279"/>
    </location>
</feature>
<dbReference type="InterPro" id="IPR006906">
    <property type="entry name" value="Timeless_N"/>
</dbReference>
<comment type="similarity">
    <text evidence="2">Belongs to the timeless family.</text>
</comment>
<dbReference type="SUPFAM" id="SSF48371">
    <property type="entry name" value="ARM repeat"/>
    <property type="match status" value="1"/>
</dbReference>
<dbReference type="GO" id="GO:0003677">
    <property type="term" value="F:DNA binding"/>
    <property type="evidence" value="ECO:0007669"/>
    <property type="project" value="TreeGrafter"/>
</dbReference>
<keyword evidence="5" id="KW-0175">Coiled coil</keyword>
<accession>A0A182IVX4</accession>
<dbReference type="GO" id="GO:0043111">
    <property type="term" value="P:replication fork arrest"/>
    <property type="evidence" value="ECO:0007669"/>
    <property type="project" value="TreeGrafter"/>
</dbReference>
<dbReference type="VEuPathDB" id="VectorBase:AATE006507"/>
<feature type="region of interest" description="Disordered" evidence="6">
    <location>
        <begin position="960"/>
        <end position="1013"/>
    </location>
</feature>
<dbReference type="GO" id="GO:0048511">
    <property type="term" value="P:rhythmic process"/>
    <property type="evidence" value="ECO:0007669"/>
    <property type="project" value="UniProtKB-KW"/>
</dbReference>
<dbReference type="InterPro" id="IPR016024">
    <property type="entry name" value="ARM-type_fold"/>
</dbReference>
<feature type="region of interest" description="Disordered" evidence="6">
    <location>
        <begin position="526"/>
        <end position="551"/>
    </location>
</feature>
<feature type="region of interest" description="Disordered" evidence="6">
    <location>
        <begin position="661"/>
        <end position="690"/>
    </location>
</feature>
<feature type="compositionally biased region" description="Basic residues" evidence="6">
    <location>
        <begin position="527"/>
        <end position="538"/>
    </location>
</feature>
<feature type="compositionally biased region" description="Basic and acidic residues" evidence="6">
    <location>
        <begin position="539"/>
        <end position="551"/>
    </location>
</feature>
<dbReference type="Pfam" id="PF05029">
    <property type="entry name" value="TIMELESS_C"/>
    <property type="match status" value="1"/>
</dbReference>
<evidence type="ECO:0000256" key="3">
    <source>
        <dbReference type="ARBA" id="ARBA00023242"/>
    </source>
</evidence>
<dbReference type="PANTHER" id="PTHR22940">
    <property type="entry name" value="TIMEOUT/TIMELESS-2"/>
    <property type="match status" value="1"/>
</dbReference>
<keyword evidence="4" id="KW-0131">Cell cycle</keyword>
<evidence type="ECO:0000259" key="7">
    <source>
        <dbReference type="Pfam" id="PF04821"/>
    </source>
</evidence>
<evidence type="ECO:0000259" key="8">
    <source>
        <dbReference type="Pfam" id="PF05029"/>
    </source>
</evidence>
<comment type="subcellular location">
    <subcellularLocation>
        <location evidence="1">Nucleus</location>
    </subcellularLocation>
</comment>
<dbReference type="Pfam" id="PF04821">
    <property type="entry name" value="TIMELESS"/>
    <property type="match status" value="1"/>
</dbReference>
<evidence type="ECO:0000256" key="6">
    <source>
        <dbReference type="SAM" id="MobiDB-lite"/>
    </source>
</evidence>
<evidence type="ECO:0000256" key="2">
    <source>
        <dbReference type="ARBA" id="ARBA00008174"/>
    </source>
</evidence>
<evidence type="ECO:0000256" key="5">
    <source>
        <dbReference type="SAM" id="Coils"/>
    </source>
</evidence>
<sequence length="1220" mass="140024">MSVFFAEIDAICSSLGWEDGDKYHMDPEALQGLKHLIWILKQDKEVHECRRYIGGKRVVQTDLIPMLISNFQNADLVDVLLRLLVNLTFPTLLLYNGCYPKDAVEQRKCMRLIDIAEEYKEAFSVKGVWSVLGDRLEKLLHTDWAVRSEADGLIVERILILIRNVLQVPANVEKEKRMDNDASLHDCLLWALHQAGILDLILYILGSPHENRYLIHSLEIVSLVYREQSTANLADATLQRSSVEKKNDEMNLIKALHPPGASRKPTTTGRHSRFRGTYTFNNLKSISEADAICHQSLEKIVRSEDLGAEKQRIKQSFRHVKETETVERKSIFSVRLFLREYGMEILRLYNNMVRQVRRYLDQSGSASVSDFNDDSYLLWAIRFFLEFNRHSGLKIELVSESLTVDTFHWIITRMENCMENIVSDKTRKSIWARRLHIAVQTYRELLNNLQTLEKKQESNARELLSVLQNNIFYVVEYRETVVHLLKDFNETHHSRAYLRDVVEVAHLFFGMLQKFCKGTVRVQERVKPKRKKHVKRNQRQNDQRQEHTEEERERVEYLWLEEAPKIAAILESDAAESTLKEDLPTPFDSASSVPIDEQKGDGVVRIHALLREGAYEQAIKMLYAARSVWTNDDCFGRATSAPDEDLMTLKDIFMANLSHHTTGQQEGQNAEAPAEEDSSEDEEEAAERQVHNAEKDFNFEDFAKRLVDPKIVRACTVVLGDWEKIKTPTLKAAVTLLYRVAVELKAPTMLFQLALFRIFQRVLHAPECSHSFELRRLAIYTMRQLHKLQSSSPSEVIFAEMLFYKTVRIASAMEMGYDDAFGPAEGKSGSGKGAWSEAQEEELRRLFMENQENPQTDQDVIDWLLENIIDRTRTRRAVIKKLKDLGLIFKAPTKKSNVNRSQRNQFSAEEDTMLRQLYDEYRFDQRYTLKRLAEGFDKKYSRPAIVRRLITLGLIADASEVEPPKRSKSNANHERNGGERSSDDDEDEDDGDDDDDDDNDDEDDARGNGYSTIKPMDVKAVEASLSTLGKAGKESVQWIIECLDEVLKLFDDSDPDPEQQDGIPIVAIAPYQIAALSTPEFKRLLKTLGIMDVSKQHCYHRIPSKLAPADLQQRITILERFCNSVDVEPHSPIATNETTDEVVERNDIVDQDDDARSMSPLLVEDDDSEPEVAPVRMATEGSSSKRDRSLDSSDSESEMHVQQSTKKIRKRVAVLSSDED</sequence>
<evidence type="ECO:0000313" key="9">
    <source>
        <dbReference type="EnsemblMetazoa" id="AATE006507-PA.1"/>
    </source>
</evidence>
<feature type="compositionally biased region" description="Acidic residues" evidence="6">
    <location>
        <begin position="673"/>
        <end position="685"/>
    </location>
</feature>
<dbReference type="PANTHER" id="PTHR22940:SF4">
    <property type="entry name" value="PROTEIN TIMELESS HOMOLOG"/>
    <property type="match status" value="1"/>
</dbReference>
<evidence type="ECO:0000256" key="4">
    <source>
        <dbReference type="ARBA" id="ARBA00023306"/>
    </source>
</evidence>
<feature type="coiled-coil region" evidence="5">
    <location>
        <begin position="435"/>
        <end position="462"/>
    </location>
</feature>
<dbReference type="InterPro" id="IPR044998">
    <property type="entry name" value="Timeless"/>
</dbReference>
<evidence type="ECO:0008006" key="10">
    <source>
        <dbReference type="Google" id="ProtNLM"/>
    </source>
</evidence>
<reference evidence="9" key="1">
    <citation type="submission" date="2022-08" db="UniProtKB">
        <authorList>
            <consortium name="EnsemblMetazoa"/>
        </authorList>
    </citation>
    <scope>IDENTIFICATION</scope>
    <source>
        <strain evidence="9">EBRO</strain>
    </source>
</reference>
<dbReference type="EnsemblMetazoa" id="AATE006507-RA">
    <property type="protein sequence ID" value="AATE006507-PA.1"/>
    <property type="gene ID" value="AATE006507"/>
</dbReference>
<feature type="region of interest" description="Disordered" evidence="6">
    <location>
        <begin position="1161"/>
        <end position="1220"/>
    </location>
</feature>
<dbReference type="AlphaFoldDB" id="A0A182IVX4"/>
<keyword evidence="3" id="KW-0539">Nucleus</keyword>
<dbReference type="GO" id="GO:0000076">
    <property type="term" value="P:DNA replication checkpoint signaling"/>
    <property type="evidence" value="ECO:0007669"/>
    <property type="project" value="TreeGrafter"/>
</dbReference>
<protein>
    <recommendedName>
        <fullName evidence="10">Timeless N-terminal domain-containing protein</fullName>
    </recommendedName>
</protein>
<proteinExistence type="inferred from homology"/>
<feature type="compositionally biased region" description="Basic and acidic residues" evidence="6">
    <location>
        <begin position="971"/>
        <end position="981"/>
    </location>
</feature>
<feature type="compositionally biased region" description="Acidic residues" evidence="6">
    <location>
        <begin position="982"/>
        <end position="1004"/>
    </location>
</feature>
<dbReference type="InterPro" id="IPR007725">
    <property type="entry name" value="TIMELESS_C"/>
</dbReference>